<name>A0A6N8JFF7_9BACT</name>
<dbReference type="Gene3D" id="2.60.40.10">
    <property type="entry name" value="Immunoglobulins"/>
    <property type="match status" value="4"/>
</dbReference>
<dbReference type="InterPro" id="IPR036116">
    <property type="entry name" value="FN3_sf"/>
</dbReference>
<accession>A0A6N8JFF7</accession>
<sequence>MHRILSACLLSGLLLLFCQFAQGQNEHRIVGLADAHPDKIRLRWSPASTIVWEMGNKYGYNVERFTIAINGELVAHPQPLLLTPQPLKPYTLQQMETAAEKNEQIAVIAELIYGEAPEKVKPENGIGVYFEGQNKLEWRMGMALLSCDLSVDVAKCAGLFLQDNNVKKGERYVYRIAPAQQPKNLVIDTAIVVASVDEPALLARPQELAIVCADSTATLGWLTNFSRSMYSTYMIERSTDGKSFKPVTDLPVIPTAPDKGGFSYYQDSLPDNENRYYYRVRGITPFGEYGPYSQTVEGIGVVSVSDRPVMDTIIVIDNKKIALRWMLPGKLSQQLTKIIITRGSNGKGPFLPVAEFKKPVYDYVDEKPLGTNYYRIKGITKSGKAVYSFPYFAQIIDTIPPAMPTGLAGKVDSTGIVRLQWANNTEQDLRGYRVFRGNSAREEFMEVTKEILSKNAFQDTITLHTLSSRIFYKIIAVDKNYNTSDYTAFIMLKRPDTIAPSAPVIAQAFRSDSLKAIILEWRNSSSEDVVKYKLRRINVKDSLKSDIAEWDTTDHRQRYMDTKVEPGNTYYYELIVADDAGNSAKELSGDIWFETGIRPSIDDWKGELDKEKKAIRLQWEYKQPGIKQYRIYRAKNDSPFLLYTTLNGSISKWEDEEVILGNIYKYKITAVLKGDVKSEMSKVVELRF</sequence>
<dbReference type="EMBL" id="WRXO01000006">
    <property type="protein sequence ID" value="MVT43059.1"/>
    <property type="molecule type" value="Genomic_DNA"/>
</dbReference>
<feature type="signal peptide" evidence="1">
    <location>
        <begin position="1"/>
        <end position="23"/>
    </location>
</feature>
<dbReference type="Proteomes" id="UP000468388">
    <property type="component" value="Unassembled WGS sequence"/>
</dbReference>
<reference evidence="2 3" key="1">
    <citation type="submission" date="2019-12" db="EMBL/GenBank/DDBJ databases">
        <title>The draft genomic sequence of strain Chitinophaga oryziterrae JCM 16595.</title>
        <authorList>
            <person name="Zhang X."/>
        </authorList>
    </citation>
    <scope>NUCLEOTIDE SEQUENCE [LARGE SCALE GENOMIC DNA]</scope>
    <source>
        <strain evidence="2 3">JCM 16595</strain>
    </source>
</reference>
<protein>
    <recommendedName>
        <fullName evidence="4">Fibronectin type III domain-containing protein</fullName>
    </recommendedName>
</protein>
<evidence type="ECO:0000313" key="2">
    <source>
        <dbReference type="EMBL" id="MVT43059.1"/>
    </source>
</evidence>
<evidence type="ECO:0000313" key="3">
    <source>
        <dbReference type="Proteomes" id="UP000468388"/>
    </source>
</evidence>
<proteinExistence type="predicted"/>
<dbReference type="OrthoDB" id="923194at2"/>
<evidence type="ECO:0000256" key="1">
    <source>
        <dbReference type="SAM" id="SignalP"/>
    </source>
</evidence>
<gene>
    <name evidence="2" type="ORF">GO495_20850</name>
</gene>
<dbReference type="AlphaFoldDB" id="A0A6N8JFF7"/>
<organism evidence="2 3">
    <name type="scientific">Chitinophaga oryziterrae</name>
    <dbReference type="NCBI Taxonomy" id="1031224"/>
    <lineage>
        <taxon>Bacteria</taxon>
        <taxon>Pseudomonadati</taxon>
        <taxon>Bacteroidota</taxon>
        <taxon>Chitinophagia</taxon>
        <taxon>Chitinophagales</taxon>
        <taxon>Chitinophagaceae</taxon>
        <taxon>Chitinophaga</taxon>
    </lineage>
</organism>
<comment type="caution">
    <text evidence="2">The sequence shown here is derived from an EMBL/GenBank/DDBJ whole genome shotgun (WGS) entry which is preliminary data.</text>
</comment>
<keyword evidence="1" id="KW-0732">Signal</keyword>
<dbReference type="SUPFAM" id="SSF49265">
    <property type="entry name" value="Fibronectin type III"/>
    <property type="match status" value="1"/>
</dbReference>
<evidence type="ECO:0008006" key="4">
    <source>
        <dbReference type="Google" id="ProtNLM"/>
    </source>
</evidence>
<keyword evidence="3" id="KW-1185">Reference proteome</keyword>
<feature type="chain" id="PRO_5026777814" description="Fibronectin type III domain-containing protein" evidence="1">
    <location>
        <begin position="24"/>
        <end position="688"/>
    </location>
</feature>
<dbReference type="InterPro" id="IPR013783">
    <property type="entry name" value="Ig-like_fold"/>
</dbReference>
<dbReference type="RefSeq" id="WP_157301667.1">
    <property type="nucleotide sequence ID" value="NZ_BAAAZB010000004.1"/>
</dbReference>